<protein>
    <recommendedName>
        <fullName evidence="3">Secreted protein</fullName>
    </recommendedName>
</protein>
<proteinExistence type="predicted"/>
<dbReference type="Proteomes" id="UP001153365">
    <property type="component" value="Unassembled WGS sequence"/>
</dbReference>
<organism evidence="1 2">
    <name type="scientific">Phakopsora pachyrhizi</name>
    <name type="common">Asian soybean rust disease fungus</name>
    <dbReference type="NCBI Taxonomy" id="170000"/>
    <lineage>
        <taxon>Eukaryota</taxon>
        <taxon>Fungi</taxon>
        <taxon>Dikarya</taxon>
        <taxon>Basidiomycota</taxon>
        <taxon>Pucciniomycotina</taxon>
        <taxon>Pucciniomycetes</taxon>
        <taxon>Pucciniales</taxon>
        <taxon>Phakopsoraceae</taxon>
        <taxon>Phakopsora</taxon>
    </lineage>
</organism>
<gene>
    <name evidence="1" type="ORF">PPACK8108_LOCUS22325</name>
</gene>
<sequence length="88" mass="9676">MASTVWRLSGGDILGGTSRLVRALFLSLCGIISGSLSEPAGRPRFTVFTPLSHGLIHLLLETGKIRQNRMQQSEGEIDEEIPFRIQLV</sequence>
<keyword evidence="2" id="KW-1185">Reference proteome</keyword>
<dbReference type="EMBL" id="CALTRL010005884">
    <property type="protein sequence ID" value="CAH7687530.1"/>
    <property type="molecule type" value="Genomic_DNA"/>
</dbReference>
<name>A0AAV0BNE3_PHAPC</name>
<comment type="caution">
    <text evidence="1">The sequence shown here is derived from an EMBL/GenBank/DDBJ whole genome shotgun (WGS) entry which is preliminary data.</text>
</comment>
<evidence type="ECO:0000313" key="1">
    <source>
        <dbReference type="EMBL" id="CAH7687530.1"/>
    </source>
</evidence>
<dbReference type="AlphaFoldDB" id="A0AAV0BNE3"/>
<accession>A0AAV0BNE3</accession>
<reference evidence="1" key="1">
    <citation type="submission" date="2022-06" db="EMBL/GenBank/DDBJ databases">
        <authorList>
            <consortium name="SYNGENTA / RWTH Aachen University"/>
        </authorList>
    </citation>
    <scope>NUCLEOTIDE SEQUENCE</scope>
</reference>
<evidence type="ECO:0008006" key="3">
    <source>
        <dbReference type="Google" id="ProtNLM"/>
    </source>
</evidence>
<evidence type="ECO:0000313" key="2">
    <source>
        <dbReference type="Proteomes" id="UP001153365"/>
    </source>
</evidence>